<dbReference type="Pfam" id="PF12838">
    <property type="entry name" value="Fer4_7"/>
    <property type="match status" value="1"/>
</dbReference>
<dbReference type="Gene3D" id="3.30.70.20">
    <property type="match status" value="1"/>
</dbReference>
<evidence type="ECO:0000313" key="6">
    <source>
        <dbReference type="Proteomes" id="UP000268469"/>
    </source>
</evidence>
<dbReference type="GO" id="GO:0046872">
    <property type="term" value="F:metal ion binding"/>
    <property type="evidence" value="ECO:0007669"/>
    <property type="project" value="UniProtKB-KW"/>
</dbReference>
<dbReference type="SUPFAM" id="SSF54862">
    <property type="entry name" value="4Fe-4S ferredoxins"/>
    <property type="match status" value="1"/>
</dbReference>
<comment type="caution">
    <text evidence="5">The sequence shown here is derived from an EMBL/GenBank/DDBJ whole genome shotgun (WGS) entry which is preliminary data.</text>
</comment>
<dbReference type="PROSITE" id="PS00198">
    <property type="entry name" value="4FE4S_FER_1"/>
    <property type="match status" value="1"/>
</dbReference>
<evidence type="ECO:0000256" key="2">
    <source>
        <dbReference type="ARBA" id="ARBA00023004"/>
    </source>
</evidence>
<reference evidence="5 6" key="1">
    <citation type="submission" date="2018-06" db="EMBL/GenBank/DDBJ databases">
        <title>Extensive metabolic versatility and redundancy in microbially diverse, dynamic hydrothermal sediments.</title>
        <authorList>
            <person name="Dombrowski N."/>
            <person name="Teske A."/>
            <person name="Baker B.J."/>
        </authorList>
    </citation>
    <scope>NUCLEOTIDE SEQUENCE [LARGE SCALE GENOMIC DNA]</scope>
    <source>
        <strain evidence="5">B36_G15</strain>
    </source>
</reference>
<evidence type="ECO:0000256" key="3">
    <source>
        <dbReference type="ARBA" id="ARBA00023014"/>
    </source>
</evidence>
<organism evidence="5 6">
    <name type="scientific">candidate division WOR-3 bacterium</name>
    <dbReference type="NCBI Taxonomy" id="2052148"/>
    <lineage>
        <taxon>Bacteria</taxon>
        <taxon>Bacteria division WOR-3</taxon>
    </lineage>
</organism>
<keyword evidence="3" id="KW-0411">Iron-sulfur</keyword>
<sequence>MIDRKVGYIKDITPLLPDRERRGKGPYVVVECLERIPCDPCVAACPRGAIRIEGSIVELPKVDYNLCNGCLSCIALCPGLAIFVVDENEGLVSIPYEFIPRPQKGEEVIALSRSGEPLGNATVVRVIDPPKFNRCAVITLKVRKELVNEVRFFRRKEDRLSM</sequence>
<dbReference type="Proteomes" id="UP000268469">
    <property type="component" value="Unassembled WGS sequence"/>
</dbReference>
<feature type="domain" description="4Fe-4S ferredoxin-type" evidence="4">
    <location>
        <begin position="58"/>
        <end position="87"/>
    </location>
</feature>
<dbReference type="AlphaFoldDB" id="A0A660SI23"/>
<feature type="domain" description="4Fe-4S ferredoxin-type" evidence="4">
    <location>
        <begin position="24"/>
        <end position="55"/>
    </location>
</feature>
<gene>
    <name evidence="5" type="ORF">DRP53_05235</name>
</gene>
<dbReference type="GO" id="GO:0051536">
    <property type="term" value="F:iron-sulfur cluster binding"/>
    <property type="evidence" value="ECO:0007669"/>
    <property type="project" value="UniProtKB-KW"/>
</dbReference>
<evidence type="ECO:0000256" key="1">
    <source>
        <dbReference type="ARBA" id="ARBA00022723"/>
    </source>
</evidence>
<dbReference type="InterPro" id="IPR017900">
    <property type="entry name" value="4Fe4S_Fe_S_CS"/>
</dbReference>
<dbReference type="PROSITE" id="PS51379">
    <property type="entry name" value="4FE4S_FER_2"/>
    <property type="match status" value="2"/>
</dbReference>
<keyword evidence="1" id="KW-0479">Metal-binding</keyword>
<accession>A0A660SI23</accession>
<keyword evidence="2" id="KW-0408">Iron</keyword>
<proteinExistence type="predicted"/>
<protein>
    <submittedName>
        <fullName evidence="5">4Fe-4S ferredoxin</fullName>
    </submittedName>
</protein>
<evidence type="ECO:0000313" key="5">
    <source>
        <dbReference type="EMBL" id="RKX70387.1"/>
    </source>
</evidence>
<name>A0A660SI23_UNCW3</name>
<dbReference type="EMBL" id="QNBE01000041">
    <property type="protein sequence ID" value="RKX70387.1"/>
    <property type="molecule type" value="Genomic_DNA"/>
</dbReference>
<dbReference type="InterPro" id="IPR017896">
    <property type="entry name" value="4Fe4S_Fe-S-bd"/>
</dbReference>
<evidence type="ECO:0000259" key="4">
    <source>
        <dbReference type="PROSITE" id="PS51379"/>
    </source>
</evidence>